<reference evidence="5" key="1">
    <citation type="journal article" date="2019" name="Int. J. Syst. Evol. Microbiol.">
        <title>The Global Catalogue of Microorganisms (GCM) 10K type strain sequencing project: providing services to taxonomists for standard genome sequencing and annotation.</title>
        <authorList>
            <consortium name="The Broad Institute Genomics Platform"/>
            <consortium name="The Broad Institute Genome Sequencing Center for Infectious Disease"/>
            <person name="Wu L."/>
            <person name="Ma J."/>
        </authorList>
    </citation>
    <scope>NUCLEOTIDE SEQUENCE [LARGE SCALE GENOMIC DNA]</scope>
    <source>
        <strain evidence="5">CECT 7131</strain>
    </source>
</reference>
<evidence type="ECO:0000313" key="4">
    <source>
        <dbReference type="EMBL" id="MDN3565871.1"/>
    </source>
</evidence>
<evidence type="ECO:0000256" key="2">
    <source>
        <dbReference type="SAM" id="SignalP"/>
    </source>
</evidence>
<accession>A0ABT8A8C9</accession>
<dbReference type="CDD" id="cd01292">
    <property type="entry name" value="metallo-dependent_hydrolases"/>
    <property type="match status" value="1"/>
</dbReference>
<dbReference type="Proteomes" id="UP001529369">
    <property type="component" value="Unassembled WGS sequence"/>
</dbReference>
<dbReference type="SUPFAM" id="SSF51556">
    <property type="entry name" value="Metallo-dependent hydrolases"/>
    <property type="match status" value="1"/>
</dbReference>
<keyword evidence="5" id="KW-1185">Reference proteome</keyword>
<dbReference type="Pfam" id="PF04909">
    <property type="entry name" value="Amidohydro_2"/>
    <property type="match status" value="1"/>
</dbReference>
<keyword evidence="1" id="KW-0456">Lyase</keyword>
<comment type="caution">
    <text evidence="4">The sequence shown here is derived from an EMBL/GenBank/DDBJ whole genome shotgun (WGS) entry which is preliminary data.</text>
</comment>
<gene>
    <name evidence="4" type="ORF">QWZ14_15990</name>
</gene>
<organism evidence="4 5">
    <name type="scientific">Paeniroseomonas aquatica</name>
    <dbReference type="NCBI Taxonomy" id="373043"/>
    <lineage>
        <taxon>Bacteria</taxon>
        <taxon>Pseudomonadati</taxon>
        <taxon>Pseudomonadota</taxon>
        <taxon>Alphaproteobacteria</taxon>
        <taxon>Acetobacterales</taxon>
        <taxon>Acetobacteraceae</taxon>
        <taxon>Paeniroseomonas</taxon>
    </lineage>
</organism>
<sequence length="358" mass="38296">MTSRRNFLGAAAGVAFCGCGMLQAAHAQGTRRTAVAVGGKTVKTIDTHAHCVFLDVLPLLNNDRSVLFNSVRGADETPIDVAQRFAAMDAQRVDMEVLSVNPYWYGRDRDLAAQIVKINNEKMAELCAAHPDRFAGFASLTLQAPELAVAELEKAMKNQGLKGAAIGGNVAGVDFSDAKFHPVWAKAEELGAVLFIHPGGTPQLNQRFAGNGWLGNTIGNPLDTTIALSKLIFEGTLDRFPGLKLLAAHGGGFLPSYADRSDHSCTVSPAGCNPAITLKKKPTEYLKQMWFDSLIFTPEAIRHLQAQVGASQIVLGSDYPYPWALKPVDHIFACESLSDAEKIAVLGGTAAKLLNIAV</sequence>
<dbReference type="InterPro" id="IPR006311">
    <property type="entry name" value="TAT_signal"/>
</dbReference>
<dbReference type="PROSITE" id="PS51257">
    <property type="entry name" value="PROKAR_LIPOPROTEIN"/>
    <property type="match status" value="1"/>
</dbReference>
<feature type="chain" id="PRO_5046234109" evidence="2">
    <location>
        <begin position="28"/>
        <end position="358"/>
    </location>
</feature>
<dbReference type="PROSITE" id="PS51318">
    <property type="entry name" value="TAT"/>
    <property type="match status" value="1"/>
</dbReference>
<dbReference type="InterPro" id="IPR032466">
    <property type="entry name" value="Metal_Hydrolase"/>
</dbReference>
<feature type="domain" description="Amidohydrolase-related" evidence="3">
    <location>
        <begin position="45"/>
        <end position="355"/>
    </location>
</feature>
<dbReference type="PANTHER" id="PTHR21240">
    <property type="entry name" value="2-AMINO-3-CARBOXYLMUCONATE-6-SEMIALDEHYDE DECARBOXYLASE"/>
    <property type="match status" value="1"/>
</dbReference>
<protein>
    <submittedName>
        <fullName evidence="4">Amidohydrolase family protein</fullName>
    </submittedName>
</protein>
<feature type="signal peptide" evidence="2">
    <location>
        <begin position="1"/>
        <end position="27"/>
    </location>
</feature>
<dbReference type="Gene3D" id="3.20.20.140">
    <property type="entry name" value="Metal-dependent hydrolases"/>
    <property type="match status" value="1"/>
</dbReference>
<proteinExistence type="predicted"/>
<evidence type="ECO:0000259" key="3">
    <source>
        <dbReference type="Pfam" id="PF04909"/>
    </source>
</evidence>
<dbReference type="InterPro" id="IPR032465">
    <property type="entry name" value="ACMSD"/>
</dbReference>
<dbReference type="PANTHER" id="PTHR21240:SF28">
    <property type="entry name" value="ISO-OROTATE DECARBOXYLASE (EUROFUNG)"/>
    <property type="match status" value="1"/>
</dbReference>
<name>A0ABT8A8C9_9PROT</name>
<evidence type="ECO:0000256" key="1">
    <source>
        <dbReference type="ARBA" id="ARBA00023239"/>
    </source>
</evidence>
<dbReference type="RefSeq" id="WP_290317742.1">
    <property type="nucleotide sequence ID" value="NZ_JAUFPN010000153.1"/>
</dbReference>
<keyword evidence="2" id="KW-0732">Signal</keyword>
<dbReference type="EMBL" id="JAUFPN010000153">
    <property type="protein sequence ID" value="MDN3565871.1"/>
    <property type="molecule type" value="Genomic_DNA"/>
</dbReference>
<evidence type="ECO:0000313" key="5">
    <source>
        <dbReference type="Proteomes" id="UP001529369"/>
    </source>
</evidence>
<dbReference type="InterPro" id="IPR006680">
    <property type="entry name" value="Amidohydro-rel"/>
</dbReference>